<keyword evidence="3" id="KW-1185">Reference proteome</keyword>
<comment type="caution">
    <text evidence="2">The sequence shown here is derived from an EMBL/GenBank/DDBJ whole genome shotgun (WGS) entry which is preliminary data.</text>
</comment>
<organism evidence="2 3">
    <name type="scientific">Purpureocillium lavendulum</name>
    <dbReference type="NCBI Taxonomy" id="1247861"/>
    <lineage>
        <taxon>Eukaryota</taxon>
        <taxon>Fungi</taxon>
        <taxon>Dikarya</taxon>
        <taxon>Ascomycota</taxon>
        <taxon>Pezizomycotina</taxon>
        <taxon>Sordariomycetes</taxon>
        <taxon>Hypocreomycetidae</taxon>
        <taxon>Hypocreales</taxon>
        <taxon>Ophiocordycipitaceae</taxon>
        <taxon>Purpureocillium</taxon>
    </lineage>
</organism>
<sequence>MGIFSSLDGLGDDQYAIRDVISPDVSGGITMVSSPGVFLSSPASPRVGLTPTPTLADGQNPALQASTEGATFDAHLNITAGGDDADFQVQNLDLLGGPFEADGYQSDALGNGGFLQDVDTCLESGAPFYNDKDLAAIVIEQALHEDAVVKDEKGVGVNDVFRIPDVPRAIGAEPSTLGIRDSQHSLTPWGNNMNQTRESKPDPEFSLRAFGLASSDNFWAGSSLGDVALPVLPASGSFNLNNGDVGLPPDSVPDWPDALNGVGFQLPSEPLQHTWNNGQAGELMLCAVGNNAVHPSYWHAVQCQPPVQQPIYHVGTQQQGVQFSTGLFTPLASSSDVFPALSHAQVPGFSPPHPHALIHRHHQPPYQSPRPGQANMAPALTGGYAARRHFPPVNPGLGDKIHASHSHASVKASHAFGVDGNRQQPHQRNPIYPSSGSILAKPQTRKSRVLALAKQQSKPNSQPQPTPNHYPVAGFRSFPSYPFFVPYGAPNVDRDGNPSPTYPPVNVIKSLIPPYGSPTAVEDQSAQLVGAPFIDEPLVYDDLTTSTQSPSCILGLEESSGDNKTKVAQDAQTNGAQSDVPVDPQIEICPPQQGGFERLQTTQAAATPCIAVQTPQNSQLSASQVIPASAGQGTKGQWPQPHHTLIQPRTATPYLQTSGTGATLGFQNTTVFAQGGAYCPTGGYIPAPHQPDSKPGHSFGLSDVDQDIKVDNSRNAKKNKNARTDPLQVYKTHIQPPSSFGPTAADGQPLFTYTSQCQLTTGRAFTTEELRQYVKAARCCMWLQQAPSQCADRMDDDDKKCRWASCPLNARTISSGWLRVAFDEFPGLTSNGTKDPFKMAGVLHLWCFEQVFDPMEFHSSGRLLPETRHLPKEMTNVMAINRDSDRDIVADCYEKWFKEHEAEFEVCGPLSRPREHRQSLSYALVRYHLDKQTTARHRARANRNQNKETGQQRTIDVHVGDLGLFARVSKSCRTAAKTSQSQQPQEVIVVDDECDTSMDDAMSIGWSPVADETSFITEPDRSPASGLQMFPAKRRLAHALGAEMMNSTPSKTDTTRSVLGVAIGAQAMTEQGKKVAQLNIDTHGSIADETKEEAPLFDLLNPGSWRDTTPAPPSPIHEYFNPLGSPLAGIAAPAVMQSPLKRPVVRGSMVARGLTAQQAILARAQEVQRRKSVDAVDTRLQGHSNPIGMKRKRDGECENDEERPFKVQHIQPLSPKRKRNEDDAAEIAPSPKRRRAETEPPTPTVTTTQQEDISLADPVQALAFLAENSAQQTTEAIPAANSGEFEDFLAGGLPDLLSGIPEPETNQEEKLDNLFAEFLEDFGQDTFYGQVQSDDPGQDSNNIAGASRSTST</sequence>
<dbReference type="Proteomes" id="UP001163105">
    <property type="component" value="Unassembled WGS sequence"/>
</dbReference>
<feature type="region of interest" description="Disordered" evidence="1">
    <location>
        <begin position="1326"/>
        <end position="1352"/>
    </location>
</feature>
<name>A0AB34G4Z7_9HYPO</name>
<accession>A0AB34G4Z7</accession>
<feature type="region of interest" description="Disordered" evidence="1">
    <location>
        <begin position="1172"/>
        <end position="1253"/>
    </location>
</feature>
<reference evidence="2" key="1">
    <citation type="submission" date="2023-01" db="EMBL/GenBank/DDBJ databases">
        <title>The growth and conidiation of Purpureocillium lavendulum are regulated by nitrogen source and histone H3K14 acetylation.</title>
        <authorList>
            <person name="Tang P."/>
            <person name="Han J."/>
            <person name="Zhang C."/>
            <person name="Tang P."/>
            <person name="Qi F."/>
            <person name="Zhang K."/>
            <person name="Liang L."/>
        </authorList>
    </citation>
    <scope>NUCLEOTIDE SEQUENCE</scope>
    <source>
        <strain evidence="2">YMF1.00683</strain>
    </source>
</reference>
<feature type="region of interest" description="Disordered" evidence="1">
    <location>
        <begin position="180"/>
        <end position="202"/>
    </location>
</feature>
<protein>
    <submittedName>
        <fullName evidence="2">Protein LCHN</fullName>
    </submittedName>
</protein>
<evidence type="ECO:0000256" key="1">
    <source>
        <dbReference type="SAM" id="MobiDB-lite"/>
    </source>
</evidence>
<dbReference type="EMBL" id="JAQHRD010000001">
    <property type="protein sequence ID" value="KAJ6446695.1"/>
    <property type="molecule type" value="Genomic_DNA"/>
</dbReference>
<feature type="region of interest" description="Disordered" evidence="1">
    <location>
        <begin position="418"/>
        <end position="472"/>
    </location>
</feature>
<proteinExistence type="predicted"/>
<feature type="compositionally biased region" description="Polar residues" evidence="1">
    <location>
        <begin position="1327"/>
        <end position="1352"/>
    </location>
</feature>
<evidence type="ECO:0000313" key="2">
    <source>
        <dbReference type="EMBL" id="KAJ6446695.1"/>
    </source>
</evidence>
<feature type="compositionally biased region" description="Polar residues" evidence="1">
    <location>
        <begin position="184"/>
        <end position="196"/>
    </location>
</feature>
<feature type="compositionally biased region" description="Polar residues" evidence="1">
    <location>
        <begin position="421"/>
        <end position="437"/>
    </location>
</feature>
<gene>
    <name evidence="2" type="ORF">O9K51_01468</name>
</gene>
<evidence type="ECO:0000313" key="3">
    <source>
        <dbReference type="Proteomes" id="UP001163105"/>
    </source>
</evidence>